<accession>M2WD37</accession>
<reference evidence="4 5" key="1">
    <citation type="journal article" date="2014" name="Genome Announc.">
        <title>Draft Genome Sequence of Kocuria palustris PEL.</title>
        <authorList>
            <person name="Sharma G."/>
            <person name="Khatri I."/>
            <person name="Subramanian S."/>
        </authorList>
    </citation>
    <scope>NUCLEOTIDE SEQUENCE [LARGE SCALE GENOMIC DNA]</scope>
    <source>
        <strain evidence="4 5">PEL</strain>
    </source>
</reference>
<dbReference type="CDD" id="cd03137">
    <property type="entry name" value="GATase1_AraC_1"/>
    <property type="match status" value="1"/>
</dbReference>
<evidence type="ECO:0000313" key="5">
    <source>
        <dbReference type="Proteomes" id="UP000009877"/>
    </source>
</evidence>
<dbReference type="Gene3D" id="1.10.10.60">
    <property type="entry name" value="Homeodomain-like"/>
    <property type="match status" value="1"/>
</dbReference>
<evidence type="ECO:0000313" key="4">
    <source>
        <dbReference type="EMBL" id="EME36377.1"/>
    </source>
</evidence>
<dbReference type="SUPFAM" id="SSF46689">
    <property type="entry name" value="Homeodomain-like"/>
    <property type="match status" value="2"/>
</dbReference>
<keyword evidence="2" id="KW-0804">Transcription</keyword>
<dbReference type="SUPFAM" id="SSF52317">
    <property type="entry name" value="Class I glutamine amidotransferase-like"/>
    <property type="match status" value="1"/>
</dbReference>
<dbReference type="PROSITE" id="PS01124">
    <property type="entry name" value="HTH_ARAC_FAMILY_2"/>
    <property type="match status" value="1"/>
</dbReference>
<comment type="caution">
    <text evidence="4">The sequence shown here is derived from an EMBL/GenBank/DDBJ whole genome shotgun (WGS) entry which is preliminary data.</text>
</comment>
<dbReference type="Pfam" id="PF01965">
    <property type="entry name" value="DJ-1_PfpI"/>
    <property type="match status" value="1"/>
</dbReference>
<gene>
    <name evidence="4" type="ORF">C884_00545</name>
</gene>
<dbReference type="PANTHER" id="PTHR43130">
    <property type="entry name" value="ARAC-FAMILY TRANSCRIPTIONAL REGULATOR"/>
    <property type="match status" value="1"/>
</dbReference>
<dbReference type="InterPro" id="IPR009057">
    <property type="entry name" value="Homeodomain-like_sf"/>
</dbReference>
<evidence type="ECO:0000259" key="3">
    <source>
        <dbReference type="PROSITE" id="PS01124"/>
    </source>
</evidence>
<evidence type="ECO:0000256" key="1">
    <source>
        <dbReference type="ARBA" id="ARBA00023015"/>
    </source>
</evidence>
<dbReference type="PANTHER" id="PTHR43130:SF3">
    <property type="entry name" value="HTH-TYPE TRANSCRIPTIONAL REGULATOR RV1931C"/>
    <property type="match status" value="1"/>
</dbReference>
<dbReference type="GO" id="GO:0043565">
    <property type="term" value="F:sequence-specific DNA binding"/>
    <property type="evidence" value="ECO:0007669"/>
    <property type="project" value="InterPro"/>
</dbReference>
<dbReference type="AlphaFoldDB" id="M2WD37"/>
<dbReference type="Proteomes" id="UP000009877">
    <property type="component" value="Unassembled WGS sequence"/>
</dbReference>
<dbReference type="InterPro" id="IPR002818">
    <property type="entry name" value="DJ-1/PfpI"/>
</dbReference>
<dbReference type="InterPro" id="IPR018060">
    <property type="entry name" value="HTH_AraC"/>
</dbReference>
<dbReference type="EMBL" id="ANHZ02000015">
    <property type="protein sequence ID" value="EME36377.1"/>
    <property type="molecule type" value="Genomic_DNA"/>
</dbReference>
<dbReference type="GO" id="GO:0003700">
    <property type="term" value="F:DNA-binding transcription factor activity"/>
    <property type="evidence" value="ECO:0007669"/>
    <property type="project" value="InterPro"/>
</dbReference>
<proteinExistence type="predicted"/>
<dbReference type="Gene3D" id="3.40.50.880">
    <property type="match status" value="1"/>
</dbReference>
<protein>
    <submittedName>
        <fullName evidence="4">Transcriptional regulator, AraC family</fullName>
    </submittedName>
</protein>
<organism evidence="4 5">
    <name type="scientific">Kocuria palustris PEL</name>
    <dbReference type="NCBI Taxonomy" id="1236550"/>
    <lineage>
        <taxon>Bacteria</taxon>
        <taxon>Bacillati</taxon>
        <taxon>Actinomycetota</taxon>
        <taxon>Actinomycetes</taxon>
        <taxon>Micrococcales</taxon>
        <taxon>Micrococcaceae</taxon>
        <taxon>Kocuria</taxon>
    </lineage>
</organism>
<keyword evidence="5" id="KW-1185">Reference proteome</keyword>
<dbReference type="SMART" id="SM00342">
    <property type="entry name" value="HTH_ARAC"/>
    <property type="match status" value="1"/>
</dbReference>
<dbReference type="Pfam" id="PF12833">
    <property type="entry name" value="HTH_18"/>
    <property type="match status" value="1"/>
</dbReference>
<feature type="domain" description="HTH araC/xylS-type" evidence="3">
    <location>
        <begin position="220"/>
        <end position="317"/>
    </location>
</feature>
<dbReference type="RefSeq" id="WP_006214968.1">
    <property type="nucleotide sequence ID" value="NZ_ANHZ02000015.1"/>
</dbReference>
<dbReference type="STRING" id="71999.KPaMU14_03165"/>
<sequence>MTADGAPPMRRVDIVVFDGMTLLDATGPLEVLRVADPSGELYCTRLVSAAGGRVRSSAGLEVLTESPSAEGAADTVIVVGGDRLVAEPIEDELLQLAGDLAQNARRVASVCTGAFVLARLGLLDGRRVTTHWRHAQALADRFPLLDVQPDVIHVRDGRIATSAGISAGLDLTLALVEEDLGAAAAREAARELVVFMQRSGGQAQFSSALRQATVGDAGLQTVMGEVLEHPERSHSVASMAERLGVSSRQLHRLVRAQTGLSPMQWLEAARVDAAREIIHSDMPLTSVARRAGFGSDETMRRAFLRQLGVTPSGFRERFTSTGP</sequence>
<name>M2WD37_9MICC</name>
<dbReference type="InterPro" id="IPR052158">
    <property type="entry name" value="INH-QAR"/>
</dbReference>
<evidence type="ECO:0000256" key="2">
    <source>
        <dbReference type="ARBA" id="ARBA00023163"/>
    </source>
</evidence>
<keyword evidence="1" id="KW-0805">Transcription regulation</keyword>
<dbReference type="InterPro" id="IPR029062">
    <property type="entry name" value="Class_I_gatase-like"/>
</dbReference>